<dbReference type="PANTHER" id="PTHR48104">
    <property type="entry name" value="METACASPASE-4"/>
    <property type="match status" value="1"/>
</dbReference>
<accession>A1ZX66</accession>
<comment type="caution">
    <text evidence="2">The sequence shown here is derived from an EMBL/GenBank/DDBJ whole genome shotgun (WGS) entry which is preliminary data.</text>
</comment>
<dbReference type="PANTHER" id="PTHR48104:SF30">
    <property type="entry name" value="METACASPASE-1"/>
    <property type="match status" value="1"/>
</dbReference>
<gene>
    <name evidence="2" type="ORF">M23134_07236</name>
</gene>
<dbReference type="RefSeq" id="WP_002703643.1">
    <property type="nucleotide sequence ID" value="NZ_AAWS01000056.1"/>
</dbReference>
<feature type="domain" description="Peptidase C14 caspase" evidence="1">
    <location>
        <begin position="6"/>
        <end position="259"/>
    </location>
</feature>
<reference evidence="2" key="1">
    <citation type="submission" date="2007-01" db="EMBL/GenBank/DDBJ databases">
        <authorList>
            <person name="Haygood M."/>
            <person name="Podell S."/>
            <person name="Anderson C."/>
            <person name="Hopkinson B."/>
            <person name="Roe K."/>
            <person name="Barbeau K."/>
            <person name="Gaasterland T."/>
            <person name="Ferriera S."/>
            <person name="Johnson J."/>
            <person name="Kravitz S."/>
            <person name="Beeson K."/>
            <person name="Sutton G."/>
            <person name="Rogers Y.-H."/>
            <person name="Friedman R."/>
            <person name="Frazier M."/>
            <person name="Venter J.C."/>
        </authorList>
    </citation>
    <scope>NUCLEOTIDE SEQUENCE [LARGE SCALE GENOMIC DNA]</scope>
    <source>
        <strain evidence="2">ATCC 23134</strain>
    </source>
</reference>
<dbReference type="InterPro" id="IPR011600">
    <property type="entry name" value="Pept_C14_caspase"/>
</dbReference>
<sequence length="779" mass="86799">MAHQIIALLVGINQYPDGVSNLKGCVQDVQNIHDLLTTQYKVPDAHIRCLTDADANRAEVIKAFRTHLSQAKAGDTIFFHYSGHGSRENAPQEFWQYAPNHKNQTLVLADSRAAGGLDLANKELAVLLQELAPTKADLVLSIDACHSGGITRGEGDLLRQASRQVEKEGNNRSLDSYLEGHYSQMLHRTGQLEIPIVPHLVMSACTEYELAQETRHRTGAFSSALLEALQDPTANYATVFDLARIYLRQWGFSQTPGTTAYKGFNTMRQFLTHQPIENVLKQNIYFLDGQWWMNLGAIQGVATDVAQPTTLDVYAEDNPEEALGKGIITEVQPQKSAVEWQDFAPDEANRYVGQISHIAVAPLAIGIAGHAPTQELVEATLRAGRSGLVRLHQRLSKALYRLECLPNQAHLFDGLSGLKIQGIKGLGGADLRYMVDVMKTVAHWKRWLKLQNPAPKLSPDLAKLVLKEHRRSEEVMHLSNTTLYSARLVQISLEVHSQLKQTMYFSLIGLAQDFAVEVLHNLSAENAGDFSVKNKHRVNVRIDQNKYEAWYTYLLIVSTDQITDFVLTQAGLKLGHDVVHKGDSKGLASRSKLTRNPQVKNDWFTQRVSLKLVKELVELTSHPAQAFQLPESIVTIKGHSALRGWLCLESAFSQIRKEPIETLLNALGQCHWQPLDLLTTEQKLHVLTLTQLQNIEEVTSENPLELMLDLVLAPEETLLAMAFYGEEIHTLGEANASEGSLTTLALRQLVTHPKDAAICQICLVKGRREELKTLRGASF</sequence>
<evidence type="ECO:0000313" key="3">
    <source>
        <dbReference type="Proteomes" id="UP000004095"/>
    </source>
</evidence>
<organism evidence="2 3">
    <name type="scientific">Microscilla marina ATCC 23134</name>
    <dbReference type="NCBI Taxonomy" id="313606"/>
    <lineage>
        <taxon>Bacteria</taxon>
        <taxon>Pseudomonadati</taxon>
        <taxon>Bacteroidota</taxon>
        <taxon>Cytophagia</taxon>
        <taxon>Cytophagales</taxon>
        <taxon>Microscillaceae</taxon>
        <taxon>Microscilla</taxon>
    </lineage>
</organism>
<dbReference type="GO" id="GO:0006508">
    <property type="term" value="P:proteolysis"/>
    <property type="evidence" value="ECO:0007669"/>
    <property type="project" value="InterPro"/>
</dbReference>
<dbReference type="Pfam" id="PF00656">
    <property type="entry name" value="Peptidase_C14"/>
    <property type="match status" value="1"/>
</dbReference>
<dbReference type="Proteomes" id="UP000004095">
    <property type="component" value="Unassembled WGS sequence"/>
</dbReference>
<dbReference type="Gene3D" id="3.40.50.1460">
    <property type="match status" value="1"/>
</dbReference>
<dbReference type="InterPro" id="IPR050452">
    <property type="entry name" value="Metacaspase"/>
</dbReference>
<dbReference type="InterPro" id="IPR029030">
    <property type="entry name" value="Caspase-like_dom_sf"/>
</dbReference>
<name>A1ZX66_MICM2</name>
<dbReference type="OrthoDB" id="1491023at2"/>
<dbReference type="SUPFAM" id="SSF52129">
    <property type="entry name" value="Caspase-like"/>
    <property type="match status" value="1"/>
</dbReference>
<dbReference type="GO" id="GO:0004197">
    <property type="term" value="F:cysteine-type endopeptidase activity"/>
    <property type="evidence" value="ECO:0007669"/>
    <property type="project" value="InterPro"/>
</dbReference>
<dbReference type="eggNOG" id="COG4249">
    <property type="taxonomic scope" value="Bacteria"/>
</dbReference>
<evidence type="ECO:0000313" key="2">
    <source>
        <dbReference type="EMBL" id="EAY25047.1"/>
    </source>
</evidence>
<keyword evidence="3" id="KW-1185">Reference proteome</keyword>
<dbReference type="EMBL" id="AAWS01000056">
    <property type="protein sequence ID" value="EAY25047.1"/>
    <property type="molecule type" value="Genomic_DNA"/>
</dbReference>
<proteinExistence type="predicted"/>
<dbReference type="AlphaFoldDB" id="A1ZX66"/>
<dbReference type="GO" id="GO:0005737">
    <property type="term" value="C:cytoplasm"/>
    <property type="evidence" value="ECO:0007669"/>
    <property type="project" value="TreeGrafter"/>
</dbReference>
<evidence type="ECO:0000259" key="1">
    <source>
        <dbReference type="Pfam" id="PF00656"/>
    </source>
</evidence>
<protein>
    <recommendedName>
        <fullName evidence="1">Peptidase C14 caspase domain-containing protein</fullName>
    </recommendedName>
</protein>